<accession>A0A0G0VHJ5</accession>
<dbReference type="EMBL" id="LBZM01000026">
    <property type="protein sequence ID" value="KKR71505.1"/>
    <property type="molecule type" value="Genomic_DNA"/>
</dbReference>
<organism evidence="2 3">
    <name type="scientific">Candidatus Roizmanbacteria bacterium GW2011_GWB1_40_7</name>
    <dbReference type="NCBI Taxonomy" id="1618482"/>
    <lineage>
        <taxon>Bacteria</taxon>
        <taxon>Candidatus Roizmaniibacteriota</taxon>
    </lineage>
</organism>
<sequence length="251" mass="29338">MNMKKLNGYRVSHRNKWLFIQNGMLSIQELSLLEFYADIFDFDKKHQSFGQFPVNFDEIAKIFRCSSSNTVRNWHGKLLKLGFVKKTGAKNTYQLSCFLRYISPGVWDGKAAEYAEAEKDQSIATILQNFGIDLQQVEEKVQIIEKESQELGTKLPPRALGSFKGESGIIKRKKVMIKQEFRTEEEYQKMYRDNPESLTPEDMKWVDENVKEEIEVTESNEKKIVDMYFDGDWGKYKKNLVLEEVQDGEEV</sequence>
<evidence type="ECO:0000313" key="3">
    <source>
        <dbReference type="Proteomes" id="UP000034664"/>
    </source>
</evidence>
<dbReference type="Proteomes" id="UP000034664">
    <property type="component" value="Unassembled WGS sequence"/>
</dbReference>
<comment type="caution">
    <text evidence="2">The sequence shown here is derived from an EMBL/GenBank/DDBJ whole genome shotgun (WGS) entry which is preliminary data.</text>
</comment>
<evidence type="ECO:0000256" key="1">
    <source>
        <dbReference type="SAM" id="Coils"/>
    </source>
</evidence>
<proteinExistence type="predicted"/>
<evidence type="ECO:0000313" key="2">
    <source>
        <dbReference type="EMBL" id="KKR71505.1"/>
    </source>
</evidence>
<protein>
    <recommendedName>
        <fullName evidence="4">Helix-turn-helix domain-containing protein</fullName>
    </recommendedName>
</protein>
<reference evidence="2 3" key="1">
    <citation type="journal article" date="2015" name="Nature">
        <title>rRNA introns, odd ribosomes, and small enigmatic genomes across a large radiation of phyla.</title>
        <authorList>
            <person name="Brown C.T."/>
            <person name="Hug L.A."/>
            <person name="Thomas B.C."/>
            <person name="Sharon I."/>
            <person name="Castelle C.J."/>
            <person name="Singh A."/>
            <person name="Wilkins M.J."/>
            <person name="Williams K.H."/>
            <person name="Banfield J.F."/>
        </authorList>
    </citation>
    <scope>NUCLEOTIDE SEQUENCE [LARGE SCALE GENOMIC DNA]</scope>
</reference>
<keyword evidence="1" id="KW-0175">Coiled coil</keyword>
<evidence type="ECO:0008006" key="4">
    <source>
        <dbReference type="Google" id="ProtNLM"/>
    </source>
</evidence>
<gene>
    <name evidence="2" type="ORF">UU14_C0026G0015</name>
</gene>
<dbReference type="AlphaFoldDB" id="A0A0G0VHJ5"/>
<feature type="coiled-coil region" evidence="1">
    <location>
        <begin position="127"/>
        <end position="154"/>
    </location>
</feature>
<name>A0A0G0VHJ5_9BACT</name>